<gene>
    <name evidence="2" type="ORF">RRF57_012922</name>
</gene>
<feature type="transmembrane region" description="Helical" evidence="1">
    <location>
        <begin position="20"/>
        <end position="38"/>
    </location>
</feature>
<accession>A0AAN7UQU7</accession>
<keyword evidence="1" id="KW-1133">Transmembrane helix</keyword>
<proteinExistence type="predicted"/>
<dbReference type="EMBL" id="JAWHQM010000098">
    <property type="protein sequence ID" value="KAK5637210.1"/>
    <property type="molecule type" value="Genomic_DNA"/>
</dbReference>
<keyword evidence="1" id="KW-0812">Transmembrane</keyword>
<evidence type="ECO:0000313" key="3">
    <source>
        <dbReference type="Proteomes" id="UP001305414"/>
    </source>
</evidence>
<evidence type="ECO:0000256" key="1">
    <source>
        <dbReference type="SAM" id="Phobius"/>
    </source>
</evidence>
<reference evidence="2 3" key="1">
    <citation type="submission" date="2023-10" db="EMBL/GenBank/DDBJ databases">
        <title>Draft genome sequence of Xylaria bambusicola isolate GMP-LS, the root and basal stem rot pathogen of sugarcane in Indonesia.</title>
        <authorList>
            <person name="Selvaraj P."/>
            <person name="Muralishankar V."/>
            <person name="Muruganantham S."/>
            <person name="Sp S."/>
            <person name="Haryani S."/>
            <person name="Lau K.J.X."/>
            <person name="Naqvi N.I."/>
        </authorList>
    </citation>
    <scope>NUCLEOTIDE SEQUENCE [LARGE SCALE GENOMIC DNA]</scope>
    <source>
        <strain evidence="2">GMP-LS</strain>
    </source>
</reference>
<protein>
    <submittedName>
        <fullName evidence="2">Uncharacterized protein</fullName>
    </submittedName>
</protein>
<dbReference type="Proteomes" id="UP001305414">
    <property type="component" value="Unassembled WGS sequence"/>
</dbReference>
<keyword evidence="1" id="KW-0472">Membrane</keyword>
<name>A0AAN7UQU7_9PEZI</name>
<organism evidence="2 3">
    <name type="scientific">Xylaria bambusicola</name>
    <dbReference type="NCBI Taxonomy" id="326684"/>
    <lineage>
        <taxon>Eukaryota</taxon>
        <taxon>Fungi</taxon>
        <taxon>Dikarya</taxon>
        <taxon>Ascomycota</taxon>
        <taxon>Pezizomycotina</taxon>
        <taxon>Sordariomycetes</taxon>
        <taxon>Xylariomycetidae</taxon>
        <taxon>Xylariales</taxon>
        <taxon>Xylariaceae</taxon>
        <taxon>Xylaria</taxon>
    </lineage>
</organism>
<keyword evidence="3" id="KW-1185">Reference proteome</keyword>
<dbReference type="AlphaFoldDB" id="A0AAN7UQU7"/>
<sequence>MPSNQGYSYKSSGTNSQVSVAILIITISSYLASAYPYWGLSPQVNPNHYIRAPKPISTCS</sequence>
<evidence type="ECO:0000313" key="2">
    <source>
        <dbReference type="EMBL" id="KAK5637210.1"/>
    </source>
</evidence>
<comment type="caution">
    <text evidence="2">The sequence shown here is derived from an EMBL/GenBank/DDBJ whole genome shotgun (WGS) entry which is preliminary data.</text>
</comment>